<proteinExistence type="predicted"/>
<feature type="transmembrane region" description="Helical" evidence="2">
    <location>
        <begin position="94"/>
        <end position="116"/>
    </location>
</feature>
<name>A0ABZ1U1G9_9ACTN</name>
<feature type="transmembrane region" description="Helical" evidence="2">
    <location>
        <begin position="259"/>
        <end position="276"/>
    </location>
</feature>
<protein>
    <submittedName>
        <fullName evidence="4">Acyltransferase</fullName>
    </submittedName>
</protein>
<feature type="transmembrane region" description="Helical" evidence="2">
    <location>
        <begin position="183"/>
        <end position="203"/>
    </location>
</feature>
<feature type="compositionally biased region" description="Low complexity" evidence="1">
    <location>
        <begin position="440"/>
        <end position="468"/>
    </location>
</feature>
<keyword evidence="4" id="KW-0808">Transferase</keyword>
<sequence length="468" mass="50325">MNLIRLQLPGRFRRADRGAAASAGARLGWLDALRGIAALVVALHHFGILELLPFGGAVWDHFDLGLYGVMLFFLVSGYIIPASLERRGDVRAFWVGRLFRIYPALIAAFTVSILMLPEGDGSVALFRTGHNLISLAANATMLQDMLNVINGMGVTWTLTYEMVFYFLVTGLFTLGWHRRSGTIAVTFAAIALVFGGSLASATLAQSLDATRHLVLAAVLIVVMGFLCMLSGNPALARIGGLLVAGLALVLLFLNSRAPVFETLLIFATMFAGTVLYRAEHGQIERSQAWLCCGFVVVSGVAIGWMYNRNGVELNTWNSGWVAWSLSFTGAWATFLAAMLLRKKRFPKPLTWLGSVSFSLYLLHVPLLHTIRPHLANPMPETAGAKTLWTVEYLAISLAAAYLLYRLVELPFQKLGRKALKALERKFPAGPADGPAGGPTDGPARPAAVPAPAEPAGARVPVEAGAAAG</sequence>
<dbReference type="InterPro" id="IPR002656">
    <property type="entry name" value="Acyl_transf_3_dom"/>
</dbReference>
<dbReference type="Proteomes" id="UP001432222">
    <property type="component" value="Chromosome"/>
</dbReference>
<evidence type="ECO:0000259" key="3">
    <source>
        <dbReference type="Pfam" id="PF01757"/>
    </source>
</evidence>
<gene>
    <name evidence="4" type="ORF">OHA16_19885</name>
</gene>
<dbReference type="InterPro" id="IPR050879">
    <property type="entry name" value="Acyltransferase_3"/>
</dbReference>
<feature type="domain" description="Acyltransferase 3" evidence="3">
    <location>
        <begin position="28"/>
        <end position="405"/>
    </location>
</feature>
<keyword evidence="2" id="KW-1133">Transmembrane helix</keyword>
<dbReference type="Pfam" id="PF01757">
    <property type="entry name" value="Acyl_transf_3"/>
    <property type="match status" value="1"/>
</dbReference>
<feature type="transmembrane region" description="Helical" evidence="2">
    <location>
        <begin position="64"/>
        <end position="82"/>
    </location>
</feature>
<feature type="transmembrane region" description="Helical" evidence="2">
    <location>
        <begin position="387"/>
        <end position="407"/>
    </location>
</feature>
<feature type="transmembrane region" description="Helical" evidence="2">
    <location>
        <begin position="318"/>
        <end position="340"/>
    </location>
</feature>
<dbReference type="EMBL" id="CP108110">
    <property type="protein sequence ID" value="WUQ85023.1"/>
    <property type="molecule type" value="Genomic_DNA"/>
</dbReference>
<feature type="transmembrane region" description="Helical" evidence="2">
    <location>
        <begin position="209"/>
        <end position="227"/>
    </location>
</feature>
<evidence type="ECO:0000313" key="4">
    <source>
        <dbReference type="EMBL" id="WUQ85023.1"/>
    </source>
</evidence>
<dbReference type="PANTHER" id="PTHR23028:SF131">
    <property type="entry name" value="BLR2367 PROTEIN"/>
    <property type="match status" value="1"/>
</dbReference>
<feature type="transmembrane region" description="Helical" evidence="2">
    <location>
        <begin position="234"/>
        <end position="253"/>
    </location>
</feature>
<feature type="transmembrane region" description="Helical" evidence="2">
    <location>
        <begin position="349"/>
        <end position="367"/>
    </location>
</feature>
<keyword evidence="2" id="KW-0472">Membrane</keyword>
<feature type="transmembrane region" description="Helical" evidence="2">
    <location>
        <begin position="154"/>
        <end position="176"/>
    </location>
</feature>
<dbReference type="RefSeq" id="WP_328955831.1">
    <property type="nucleotide sequence ID" value="NZ_CP108110.1"/>
</dbReference>
<keyword evidence="2" id="KW-0812">Transmembrane</keyword>
<organism evidence="4 5">
    <name type="scientific">Kitasatospora purpeofusca</name>
    <dbReference type="NCBI Taxonomy" id="67352"/>
    <lineage>
        <taxon>Bacteria</taxon>
        <taxon>Bacillati</taxon>
        <taxon>Actinomycetota</taxon>
        <taxon>Actinomycetes</taxon>
        <taxon>Kitasatosporales</taxon>
        <taxon>Streptomycetaceae</taxon>
        <taxon>Kitasatospora</taxon>
    </lineage>
</organism>
<accession>A0ABZ1U1G9</accession>
<feature type="transmembrane region" description="Helical" evidence="2">
    <location>
        <begin position="288"/>
        <end position="306"/>
    </location>
</feature>
<keyword evidence="4" id="KW-0012">Acyltransferase</keyword>
<evidence type="ECO:0000256" key="1">
    <source>
        <dbReference type="SAM" id="MobiDB-lite"/>
    </source>
</evidence>
<feature type="transmembrane region" description="Helical" evidence="2">
    <location>
        <begin position="36"/>
        <end position="58"/>
    </location>
</feature>
<evidence type="ECO:0000313" key="5">
    <source>
        <dbReference type="Proteomes" id="UP001432222"/>
    </source>
</evidence>
<dbReference type="PANTHER" id="PTHR23028">
    <property type="entry name" value="ACETYLTRANSFERASE"/>
    <property type="match status" value="1"/>
</dbReference>
<dbReference type="GO" id="GO:0016746">
    <property type="term" value="F:acyltransferase activity"/>
    <property type="evidence" value="ECO:0007669"/>
    <property type="project" value="UniProtKB-KW"/>
</dbReference>
<keyword evidence="5" id="KW-1185">Reference proteome</keyword>
<feature type="region of interest" description="Disordered" evidence="1">
    <location>
        <begin position="429"/>
        <end position="468"/>
    </location>
</feature>
<evidence type="ECO:0000256" key="2">
    <source>
        <dbReference type="SAM" id="Phobius"/>
    </source>
</evidence>
<reference evidence="4" key="1">
    <citation type="submission" date="2022-10" db="EMBL/GenBank/DDBJ databases">
        <title>The complete genomes of actinobacterial strains from the NBC collection.</title>
        <authorList>
            <person name="Joergensen T.S."/>
            <person name="Alvarez Arevalo M."/>
            <person name="Sterndorff E.B."/>
            <person name="Faurdal D."/>
            <person name="Vuksanovic O."/>
            <person name="Mourched A.-S."/>
            <person name="Charusanti P."/>
            <person name="Shaw S."/>
            <person name="Blin K."/>
            <person name="Weber T."/>
        </authorList>
    </citation>
    <scope>NUCLEOTIDE SEQUENCE</scope>
    <source>
        <strain evidence="4">NBC_00222</strain>
    </source>
</reference>